<sequence length="201" mass="22183">MEDFYSDRLFNALERTEPEAGMLLVAAPGMPSPEFARSVVLVVQHTEFITFGVNLVQRSDVAIANVLPEWVTAAVKPQVIYLGGPVQPQSVVGLGVTRPGVDIGANPRLTRLANRLVHLDLRGEPEEMVEDLTGLRLFAGFAEWAPGQLQEEIERGDWYVTPALPGDVIAPPRADLWSEVMRRQPMPLPLFSTFPTDLVDN</sequence>
<dbReference type="Proteomes" id="UP000185434">
    <property type="component" value="Chromosome"/>
</dbReference>
<dbReference type="EMBL" id="CP009247">
    <property type="protein sequence ID" value="APT89742.1"/>
    <property type="molecule type" value="Genomic_DNA"/>
</dbReference>
<accession>A0A1L7CV68</accession>
<evidence type="ECO:0000313" key="3">
    <source>
        <dbReference type="Proteomes" id="UP000185434"/>
    </source>
</evidence>
<dbReference type="InterPro" id="IPR003774">
    <property type="entry name" value="AlgH-like"/>
</dbReference>
<dbReference type="SUPFAM" id="SSF143456">
    <property type="entry name" value="VC0467-like"/>
    <property type="match status" value="1"/>
</dbReference>
<evidence type="ECO:0000256" key="1">
    <source>
        <dbReference type="ARBA" id="ARBA00009600"/>
    </source>
</evidence>
<proteinExistence type="inferred from homology"/>
<dbReference type="GO" id="GO:0005829">
    <property type="term" value="C:cytosol"/>
    <property type="evidence" value="ECO:0007669"/>
    <property type="project" value="TreeGrafter"/>
</dbReference>
<keyword evidence="3" id="KW-1185">Reference proteome</keyword>
<dbReference type="KEGG" id="cfk:CFRA_11485"/>
<protein>
    <submittedName>
        <fullName evidence="2">Uncharacterized protein</fullName>
    </submittedName>
</protein>
<dbReference type="RefSeq" id="WP_075664737.1">
    <property type="nucleotide sequence ID" value="NZ_CP009247.1"/>
</dbReference>
<reference evidence="2 3" key="1">
    <citation type="submission" date="2014-08" db="EMBL/GenBank/DDBJ databases">
        <title>Complete genome sequence of Corynebacterium frankenforstense ST18(T) (=DSM 45800(T)), isolated from raw cow milk.</title>
        <authorList>
            <person name="Ruckert C."/>
            <person name="Albersmeier A."/>
            <person name="Winkler A."/>
            <person name="Lipski A."/>
            <person name="Kalinowski J."/>
        </authorList>
    </citation>
    <scope>NUCLEOTIDE SEQUENCE [LARGE SCALE GENOMIC DNA]</scope>
    <source>
        <strain evidence="2 3">ST18</strain>
    </source>
</reference>
<dbReference type="PANTHER" id="PTHR30327:SF1">
    <property type="entry name" value="UPF0301 PROTEIN YQGE"/>
    <property type="match status" value="1"/>
</dbReference>
<organism evidence="2 3">
    <name type="scientific">Corynebacterium frankenforstense DSM 45800</name>
    <dbReference type="NCBI Taxonomy" id="1437875"/>
    <lineage>
        <taxon>Bacteria</taxon>
        <taxon>Bacillati</taxon>
        <taxon>Actinomycetota</taxon>
        <taxon>Actinomycetes</taxon>
        <taxon>Mycobacteriales</taxon>
        <taxon>Corynebacteriaceae</taxon>
        <taxon>Corynebacterium</taxon>
    </lineage>
</organism>
<name>A0A1L7CV68_9CORY</name>
<dbReference type="OrthoDB" id="9807486at2"/>
<dbReference type="NCBIfam" id="NF001272">
    <property type="entry name" value="PRK00228.2-4"/>
    <property type="match status" value="1"/>
</dbReference>
<comment type="similarity">
    <text evidence="1">Belongs to the UPF0301 (AlgH) family.</text>
</comment>
<gene>
    <name evidence="2" type="ORF">CFRA_11485</name>
</gene>
<evidence type="ECO:0000313" key="2">
    <source>
        <dbReference type="EMBL" id="APT89742.1"/>
    </source>
</evidence>
<dbReference type="Gene3D" id="3.40.1740.10">
    <property type="entry name" value="VC0467-like"/>
    <property type="match status" value="1"/>
</dbReference>
<dbReference type="STRING" id="1437875.CFRA_11485"/>
<dbReference type="AlphaFoldDB" id="A0A1L7CV68"/>
<dbReference type="Pfam" id="PF02622">
    <property type="entry name" value="DUF179"/>
    <property type="match status" value="1"/>
</dbReference>
<dbReference type="PANTHER" id="PTHR30327">
    <property type="entry name" value="UNCHARACTERIZED PROTEIN YQGE"/>
    <property type="match status" value="1"/>
</dbReference>